<feature type="non-terminal residue" evidence="1">
    <location>
        <position position="1"/>
    </location>
</feature>
<dbReference type="Proteomes" id="UP000789901">
    <property type="component" value="Unassembled WGS sequence"/>
</dbReference>
<evidence type="ECO:0000313" key="2">
    <source>
        <dbReference type="Proteomes" id="UP000789901"/>
    </source>
</evidence>
<reference evidence="1 2" key="1">
    <citation type="submission" date="2021-06" db="EMBL/GenBank/DDBJ databases">
        <authorList>
            <person name="Kallberg Y."/>
            <person name="Tangrot J."/>
            <person name="Rosling A."/>
        </authorList>
    </citation>
    <scope>NUCLEOTIDE SEQUENCE [LARGE SCALE GENOMIC DNA]</scope>
    <source>
        <strain evidence="1 2">120-4 pot B 10/14</strain>
    </source>
</reference>
<name>A0ABN7XJ90_GIGMA</name>
<proteinExistence type="predicted"/>
<organism evidence="1 2">
    <name type="scientific">Gigaspora margarita</name>
    <dbReference type="NCBI Taxonomy" id="4874"/>
    <lineage>
        <taxon>Eukaryota</taxon>
        <taxon>Fungi</taxon>
        <taxon>Fungi incertae sedis</taxon>
        <taxon>Mucoromycota</taxon>
        <taxon>Glomeromycotina</taxon>
        <taxon>Glomeromycetes</taxon>
        <taxon>Diversisporales</taxon>
        <taxon>Gigasporaceae</taxon>
        <taxon>Gigaspora</taxon>
    </lineage>
</organism>
<comment type="caution">
    <text evidence="1">The sequence shown here is derived from an EMBL/GenBank/DDBJ whole genome shotgun (WGS) entry which is preliminary data.</text>
</comment>
<gene>
    <name evidence="1" type="ORF">GMARGA_LOCUS42860</name>
</gene>
<dbReference type="EMBL" id="CAJVQB010132495">
    <property type="protein sequence ID" value="CAG8854039.1"/>
    <property type="molecule type" value="Genomic_DNA"/>
</dbReference>
<protein>
    <submittedName>
        <fullName evidence="1">25641_t:CDS:1</fullName>
    </submittedName>
</protein>
<accession>A0ABN7XJ90</accession>
<evidence type="ECO:0000313" key="1">
    <source>
        <dbReference type="EMBL" id="CAG8854039.1"/>
    </source>
</evidence>
<feature type="non-terminal residue" evidence="1">
    <location>
        <position position="65"/>
    </location>
</feature>
<sequence>QSSLFLLFSEGFKEIQNEQDSYIFICLIQKSLYILKDKFIQCMRFADSSYDTLYEGKPSSLAIPN</sequence>
<keyword evidence="2" id="KW-1185">Reference proteome</keyword>